<dbReference type="OrthoDB" id="9810159at2"/>
<dbReference type="AlphaFoldDB" id="A0A6P1ZHH1"/>
<dbReference type="EMBL" id="CP039543">
    <property type="protein sequence ID" value="QJT10283.1"/>
    <property type="molecule type" value="Genomic_DNA"/>
</dbReference>
<dbReference type="RefSeq" id="WP_144306245.1">
    <property type="nucleotide sequence ID" value="NZ_CP039543.1"/>
</dbReference>
<dbReference type="Proteomes" id="UP000503251">
    <property type="component" value="Chromosome"/>
</dbReference>
<sequence>MTTFISHRVNTLTELEATPTEYGVEIDLRDHGDRIILSHDPYCGGEDFEDYLAHYKHGPMILNVKSERIEHRILDMVRAHGIEDFFFLDSTFPMIIQLSGLGEHRLAVRYSEFEGLDTILAVKDRVEWVWVDCFSRFPLTRETYDTLKECDLKLCLVSPELQGRPEDILGYKDKLQANAMVFDAICTKLHNIPLWRSSPS</sequence>
<evidence type="ECO:0000313" key="3">
    <source>
        <dbReference type="Proteomes" id="UP000434052"/>
    </source>
</evidence>
<gene>
    <name evidence="2" type="ORF">DQK91_15225</name>
    <name evidence="1" type="ORF">E8L03_15700</name>
</gene>
<evidence type="ECO:0000313" key="4">
    <source>
        <dbReference type="Proteomes" id="UP000503251"/>
    </source>
</evidence>
<name>A0A6P1ZHH1_9BACT</name>
<accession>A0A6P1ZHH1</accession>
<protein>
    <recommendedName>
        <fullName evidence="5">Glycerophosphoryl diester phosphodiesterase</fullName>
    </recommendedName>
</protein>
<keyword evidence="4" id="KW-1185">Reference proteome</keyword>
<reference evidence="1 4" key="2">
    <citation type="submission" date="2019-04" db="EMBL/GenBank/DDBJ databases">
        <title>Isolation and culture of sulfate reducing bacteria from the cold seep of the South China Sea.</title>
        <authorList>
            <person name="Sun C."/>
            <person name="Liu R."/>
        </authorList>
    </citation>
    <scope>NUCLEOTIDE SEQUENCE [LARGE SCALE GENOMIC DNA]</scope>
    <source>
        <strain evidence="1 4">CS1</strain>
    </source>
</reference>
<dbReference type="EMBL" id="QMIF01000011">
    <property type="protein sequence ID" value="TVM32232.1"/>
    <property type="molecule type" value="Genomic_DNA"/>
</dbReference>
<organism evidence="2 3">
    <name type="scientific">Oceanidesulfovibrio marinus</name>
    <dbReference type="NCBI Taxonomy" id="370038"/>
    <lineage>
        <taxon>Bacteria</taxon>
        <taxon>Pseudomonadati</taxon>
        <taxon>Thermodesulfobacteriota</taxon>
        <taxon>Desulfovibrionia</taxon>
        <taxon>Desulfovibrionales</taxon>
        <taxon>Desulfovibrionaceae</taxon>
        <taxon>Oceanidesulfovibrio</taxon>
    </lineage>
</organism>
<dbReference type="Proteomes" id="UP000434052">
    <property type="component" value="Unassembled WGS sequence"/>
</dbReference>
<evidence type="ECO:0000313" key="1">
    <source>
        <dbReference type="EMBL" id="QJT10283.1"/>
    </source>
</evidence>
<reference evidence="2 3" key="1">
    <citation type="submission" date="2018-06" db="EMBL/GenBank/DDBJ databases">
        <title>Complete genome of Desulfovibrio marinus P48SEP.</title>
        <authorList>
            <person name="Crispim J.S."/>
            <person name="Vidigal P.M.P."/>
            <person name="Silva L.C.F."/>
            <person name="Araujo L.C."/>
            <person name="Laguardia C.N."/>
            <person name="Dias R.S."/>
            <person name="Sousa M.P."/>
            <person name="Paula S.O."/>
            <person name="Silva C."/>
        </authorList>
    </citation>
    <scope>NUCLEOTIDE SEQUENCE [LARGE SCALE GENOMIC DNA]</scope>
    <source>
        <strain evidence="2 3">P48SEP</strain>
    </source>
</reference>
<evidence type="ECO:0000313" key="2">
    <source>
        <dbReference type="EMBL" id="TVM32232.1"/>
    </source>
</evidence>
<evidence type="ECO:0008006" key="5">
    <source>
        <dbReference type="Google" id="ProtNLM"/>
    </source>
</evidence>
<proteinExistence type="predicted"/>